<dbReference type="Pfam" id="PF00046">
    <property type="entry name" value="Homeodomain"/>
    <property type="match status" value="1"/>
</dbReference>
<dbReference type="PROSITE" id="PS50071">
    <property type="entry name" value="HOMEOBOX_2"/>
    <property type="match status" value="1"/>
</dbReference>
<evidence type="ECO:0000256" key="1">
    <source>
        <dbReference type="PROSITE-ProRule" id="PRU00108"/>
    </source>
</evidence>
<gene>
    <name evidence="4" type="ORF">HK100_002685</name>
</gene>
<evidence type="ECO:0000313" key="5">
    <source>
        <dbReference type="Proteomes" id="UP001211907"/>
    </source>
</evidence>
<dbReference type="GO" id="GO:0003677">
    <property type="term" value="F:DNA binding"/>
    <property type="evidence" value="ECO:0007669"/>
    <property type="project" value="UniProtKB-UniRule"/>
</dbReference>
<dbReference type="SUPFAM" id="SSF46689">
    <property type="entry name" value="Homeodomain-like"/>
    <property type="match status" value="1"/>
</dbReference>
<dbReference type="AlphaFoldDB" id="A0AAD5T7V7"/>
<dbReference type="InterPro" id="IPR009057">
    <property type="entry name" value="Homeodomain-like_sf"/>
</dbReference>
<evidence type="ECO:0000256" key="2">
    <source>
        <dbReference type="RuleBase" id="RU000682"/>
    </source>
</evidence>
<keyword evidence="1 2" id="KW-0539">Nucleus</keyword>
<keyword evidence="1 2" id="KW-0238">DNA-binding</keyword>
<keyword evidence="5" id="KW-1185">Reference proteome</keyword>
<dbReference type="Gene3D" id="1.10.10.60">
    <property type="entry name" value="Homeodomain-like"/>
    <property type="match status" value="1"/>
</dbReference>
<dbReference type="InterPro" id="IPR001356">
    <property type="entry name" value="HD"/>
</dbReference>
<reference evidence="4" key="1">
    <citation type="submission" date="2020-05" db="EMBL/GenBank/DDBJ databases">
        <title>Phylogenomic resolution of chytrid fungi.</title>
        <authorList>
            <person name="Stajich J.E."/>
            <person name="Amses K."/>
            <person name="Simmons R."/>
            <person name="Seto K."/>
            <person name="Myers J."/>
            <person name="Bonds A."/>
            <person name="Quandt C.A."/>
            <person name="Barry K."/>
            <person name="Liu P."/>
            <person name="Grigoriev I."/>
            <person name="Longcore J.E."/>
            <person name="James T.Y."/>
        </authorList>
    </citation>
    <scope>NUCLEOTIDE SEQUENCE</scope>
    <source>
        <strain evidence="4">JEL0513</strain>
    </source>
</reference>
<comment type="caution">
    <text evidence="4">The sequence shown here is derived from an EMBL/GenBank/DDBJ whole genome shotgun (WGS) entry which is preliminary data.</text>
</comment>
<evidence type="ECO:0000313" key="4">
    <source>
        <dbReference type="EMBL" id="KAJ3135414.1"/>
    </source>
</evidence>
<feature type="domain" description="Homeobox" evidence="3">
    <location>
        <begin position="136"/>
        <end position="196"/>
    </location>
</feature>
<sequence length="196" mass="22397">MSTEIKIQDISRILDVTSSRFGEPFEKYSSPTMKGLTNFLEIYKNTRIQIAENVINHWNKSIALYGDGGVGALGDLLDPNYFSQGAAHAEYVAKIHKLHLESLIQTLTLFEYKAVLIVRYHASLIARVNQQVVVLKDEKASNERHAPFITRTLEASFANEQYVSRAERDRLRSVTGLTPVQIMIWFTNKRRRGVRN</sequence>
<dbReference type="CDD" id="cd00086">
    <property type="entry name" value="homeodomain"/>
    <property type="match status" value="1"/>
</dbReference>
<keyword evidence="1 2" id="KW-0371">Homeobox</keyword>
<name>A0AAD5T7V7_9FUNG</name>
<dbReference type="EMBL" id="JADGJH010000163">
    <property type="protein sequence ID" value="KAJ3135414.1"/>
    <property type="molecule type" value="Genomic_DNA"/>
</dbReference>
<dbReference type="SMART" id="SM00389">
    <property type="entry name" value="HOX"/>
    <property type="match status" value="1"/>
</dbReference>
<dbReference type="GO" id="GO:0005634">
    <property type="term" value="C:nucleus"/>
    <property type="evidence" value="ECO:0007669"/>
    <property type="project" value="UniProtKB-SubCell"/>
</dbReference>
<evidence type="ECO:0000259" key="3">
    <source>
        <dbReference type="PROSITE" id="PS50071"/>
    </source>
</evidence>
<accession>A0AAD5T7V7</accession>
<dbReference type="Proteomes" id="UP001211907">
    <property type="component" value="Unassembled WGS sequence"/>
</dbReference>
<protein>
    <recommendedName>
        <fullName evidence="3">Homeobox domain-containing protein</fullName>
    </recommendedName>
</protein>
<proteinExistence type="predicted"/>
<comment type="subcellular location">
    <subcellularLocation>
        <location evidence="1 2">Nucleus</location>
    </subcellularLocation>
</comment>
<organism evidence="4 5">
    <name type="scientific">Physocladia obscura</name>
    <dbReference type="NCBI Taxonomy" id="109957"/>
    <lineage>
        <taxon>Eukaryota</taxon>
        <taxon>Fungi</taxon>
        <taxon>Fungi incertae sedis</taxon>
        <taxon>Chytridiomycota</taxon>
        <taxon>Chytridiomycota incertae sedis</taxon>
        <taxon>Chytridiomycetes</taxon>
        <taxon>Chytridiales</taxon>
        <taxon>Chytriomycetaceae</taxon>
        <taxon>Physocladia</taxon>
    </lineage>
</organism>